<evidence type="ECO:0000256" key="1">
    <source>
        <dbReference type="ARBA" id="ARBA00009690"/>
    </source>
</evidence>
<dbReference type="PROSITE" id="PS01134">
    <property type="entry name" value="FTSZ_1"/>
    <property type="match status" value="2"/>
</dbReference>
<feature type="compositionally biased region" description="Polar residues" evidence="4">
    <location>
        <begin position="333"/>
        <end position="359"/>
    </location>
</feature>
<keyword evidence="8" id="KW-1185">Reference proteome</keyword>
<dbReference type="HAMAP" id="MF_00909">
    <property type="entry name" value="FtsZ"/>
    <property type="match status" value="2"/>
</dbReference>
<dbReference type="OrthoDB" id="70257at2759"/>
<dbReference type="PANTHER" id="PTHR30314">
    <property type="entry name" value="CELL DIVISION PROTEIN FTSZ-RELATED"/>
    <property type="match status" value="1"/>
</dbReference>
<evidence type="ECO:0000259" key="6">
    <source>
        <dbReference type="SMART" id="SM00865"/>
    </source>
</evidence>
<evidence type="ECO:0008006" key="9">
    <source>
        <dbReference type="Google" id="ProtNLM"/>
    </source>
</evidence>
<feature type="domain" description="Tubulin/FtsZ 2-layer sandwich" evidence="6">
    <location>
        <begin position="610"/>
        <end position="728"/>
    </location>
</feature>
<dbReference type="InterPro" id="IPR045061">
    <property type="entry name" value="FtsZ/CetZ"/>
</dbReference>
<evidence type="ECO:0000313" key="8">
    <source>
        <dbReference type="Proteomes" id="UP000294530"/>
    </source>
</evidence>
<comment type="caution">
    <text evidence="7">The sequence shown here is derived from an EMBL/GenBank/DDBJ whole genome shotgun (WGS) entry which is preliminary data.</text>
</comment>
<feature type="compositionally biased region" description="Polar residues" evidence="4">
    <location>
        <begin position="41"/>
        <end position="61"/>
    </location>
</feature>
<dbReference type="SMART" id="SM00865">
    <property type="entry name" value="Tubulin_C"/>
    <property type="match status" value="1"/>
</dbReference>
<proteinExistence type="inferred from homology"/>
<dbReference type="GO" id="GO:0005737">
    <property type="term" value="C:cytoplasm"/>
    <property type="evidence" value="ECO:0007669"/>
    <property type="project" value="TreeGrafter"/>
</dbReference>
<dbReference type="FunFam" id="3.40.50.1440:FF:000001">
    <property type="entry name" value="Cell division protein FtsZ"/>
    <property type="match status" value="2"/>
</dbReference>
<dbReference type="PRINTS" id="PR00423">
    <property type="entry name" value="CELLDVISFTSZ"/>
</dbReference>
<feature type="domain" description="Tubulin/FtsZ GTPase" evidence="5">
    <location>
        <begin position="118"/>
        <end position="310"/>
    </location>
</feature>
<dbReference type="GO" id="GO:0032153">
    <property type="term" value="C:cell division site"/>
    <property type="evidence" value="ECO:0007669"/>
    <property type="project" value="TreeGrafter"/>
</dbReference>
<dbReference type="InterPro" id="IPR018316">
    <property type="entry name" value="Tubulin/FtsZ_2-layer-sand-dom"/>
</dbReference>
<dbReference type="InterPro" id="IPR036525">
    <property type="entry name" value="Tubulin/FtsZ_GTPase_sf"/>
</dbReference>
<dbReference type="Pfam" id="PF00091">
    <property type="entry name" value="Tubulin"/>
    <property type="match status" value="2"/>
</dbReference>
<evidence type="ECO:0000256" key="3">
    <source>
        <dbReference type="ARBA" id="ARBA00023134"/>
    </source>
</evidence>
<evidence type="ECO:0000259" key="5">
    <source>
        <dbReference type="SMART" id="SM00864"/>
    </source>
</evidence>
<keyword evidence="3" id="KW-0342">GTP-binding</keyword>
<evidence type="ECO:0000256" key="4">
    <source>
        <dbReference type="SAM" id="MobiDB-lite"/>
    </source>
</evidence>
<dbReference type="Gene3D" id="3.40.50.1440">
    <property type="entry name" value="Tubulin/FtsZ, GTPase domain"/>
    <property type="match status" value="2"/>
</dbReference>
<dbReference type="InterPro" id="IPR000158">
    <property type="entry name" value="Cell_div_FtsZ"/>
</dbReference>
<reference evidence="7 8" key="1">
    <citation type="journal article" date="2021" name="Genome Biol.">
        <title>AFLAP: assembly-free linkage analysis pipeline using k-mers from genome sequencing data.</title>
        <authorList>
            <person name="Fletcher K."/>
            <person name="Zhang L."/>
            <person name="Gil J."/>
            <person name="Han R."/>
            <person name="Cavanaugh K."/>
            <person name="Michelmore R."/>
        </authorList>
    </citation>
    <scope>NUCLEOTIDE SEQUENCE [LARGE SCALE GENOMIC DNA]</scope>
    <source>
        <strain evidence="7 8">SF5</strain>
    </source>
</reference>
<organism evidence="7 8">
    <name type="scientific">Bremia lactucae</name>
    <name type="common">Lettuce downy mildew</name>
    <dbReference type="NCBI Taxonomy" id="4779"/>
    <lineage>
        <taxon>Eukaryota</taxon>
        <taxon>Sar</taxon>
        <taxon>Stramenopiles</taxon>
        <taxon>Oomycota</taxon>
        <taxon>Peronosporomycetes</taxon>
        <taxon>Peronosporales</taxon>
        <taxon>Peronosporaceae</taxon>
        <taxon>Bremia</taxon>
    </lineage>
</organism>
<protein>
    <recommendedName>
        <fullName evidence="9">Cell division protein FtsZ</fullName>
    </recommendedName>
</protein>
<dbReference type="RefSeq" id="XP_067816608.1">
    <property type="nucleotide sequence ID" value="XM_067964279.1"/>
</dbReference>
<dbReference type="CDD" id="cd02201">
    <property type="entry name" value="FtsZ_type1"/>
    <property type="match status" value="2"/>
</dbReference>
<dbReference type="Proteomes" id="UP000294530">
    <property type="component" value="Unassembled WGS sequence"/>
</dbReference>
<evidence type="ECO:0000256" key="2">
    <source>
        <dbReference type="ARBA" id="ARBA00022741"/>
    </source>
</evidence>
<dbReference type="NCBIfam" id="TIGR00065">
    <property type="entry name" value="ftsZ"/>
    <property type="match status" value="2"/>
</dbReference>
<dbReference type="GeneID" id="94349950"/>
<dbReference type="PANTHER" id="PTHR30314:SF3">
    <property type="entry name" value="MITOCHONDRIAL DIVISION PROTEIN FSZA"/>
    <property type="match status" value="1"/>
</dbReference>
<dbReference type="EMBL" id="SHOA02000014">
    <property type="protein sequence ID" value="TDH67109.1"/>
    <property type="molecule type" value="Genomic_DNA"/>
</dbReference>
<dbReference type="GO" id="GO:0051301">
    <property type="term" value="P:cell division"/>
    <property type="evidence" value="ECO:0007669"/>
    <property type="project" value="TreeGrafter"/>
</dbReference>
<dbReference type="GO" id="GO:0005525">
    <property type="term" value="F:GTP binding"/>
    <property type="evidence" value="ECO:0007669"/>
    <property type="project" value="UniProtKB-KW"/>
</dbReference>
<dbReference type="InterPro" id="IPR037103">
    <property type="entry name" value="Tubulin/FtsZ-like_C"/>
</dbReference>
<name>A0A976ICY5_BRELC</name>
<dbReference type="InterPro" id="IPR003008">
    <property type="entry name" value="Tubulin_FtsZ_GTPase"/>
</dbReference>
<feature type="domain" description="Tubulin/FtsZ GTPase" evidence="5">
    <location>
        <begin position="416"/>
        <end position="608"/>
    </location>
</feature>
<dbReference type="Gene3D" id="3.30.1330.20">
    <property type="entry name" value="Tubulin/FtsZ, C-terminal domain"/>
    <property type="match status" value="1"/>
</dbReference>
<dbReference type="InterPro" id="IPR008280">
    <property type="entry name" value="Tub_FtsZ_C"/>
</dbReference>
<dbReference type="AlphaFoldDB" id="A0A976ICY5"/>
<sequence length="770" mass="81711">MASHRTLLVLLTRRSIALSTHRPSPLLNSVRWLHDTRATSDTAKLNGNSTSAFNVPTSMPPRNSKRTSEQRKRSKTAARVAVASKISAGTSLNEEANKVKEQGNIRPLTSALKDGKPWITVMGLGGAGSNAVNNMIASQLEGVEFVVANTDCQALGRSLAPRKITLGKNITKGLGAGSKPELGKCSAEQQNDEIQQMLHGSNMLFITGGMGGGTCTGAAPVVARIARELGILTVGVVSTPFRSEGPNRTRLANAGVKELAKYVDTLIIVPNQNLLALADKSTTMLNAFRYADDVLLEGVKGVTDLIVRPGLINLDFADIKTILSNAGRAIMGSGTSSDNSPKLNGNSTSAFNIPTSMPPRNSKRTSEQRKRSKTAARVAVASKISAGTSLNEEANKVKEQGNIRPLTSALKDGKPWITVMGLGGAGSNAVNNMIASQLEGVEFVVANTDCQALGRSLAPRKITLGKNITKGLGAGSKPELGKCSAEQQNDEIQQMLHGSNMLFITGGMGGGTCTGAAPVVARIARELGILTVGVVSTPFRSEGPNRTRLANAGVKELAKYVDTLIIVPNQNLLALADKSTTMLNAFRYADDVLLEGVKGVTDLIVRPGLINLDFADIKTILSNAGRAIMGSGTSSDNSRARKAAEQAFVNPLLGDLPTESAHGLLVTIRGGQDLTLFEVDEIMEIIRSRVHDDANIIFGTCYDQSLEGSVYVSIIVSGIQTDIISPPIGSSHVLLKETHQHTKSDNELRPERNQKTEEQAKGLFGRFFSL</sequence>
<gene>
    <name evidence="7" type="ORF">CCR75_006208</name>
</gene>
<evidence type="ECO:0000313" key="7">
    <source>
        <dbReference type="EMBL" id="TDH67109.1"/>
    </source>
</evidence>
<feature type="region of interest" description="Disordered" evidence="4">
    <location>
        <begin position="333"/>
        <end position="375"/>
    </location>
</feature>
<keyword evidence="2" id="KW-0547">Nucleotide-binding</keyword>
<dbReference type="InterPro" id="IPR024757">
    <property type="entry name" value="FtsZ_C"/>
</dbReference>
<dbReference type="KEGG" id="blac:94349950"/>
<dbReference type="Pfam" id="PF12327">
    <property type="entry name" value="FtsZ_C"/>
    <property type="match status" value="1"/>
</dbReference>
<dbReference type="GO" id="GO:0003924">
    <property type="term" value="F:GTPase activity"/>
    <property type="evidence" value="ECO:0007669"/>
    <property type="project" value="InterPro"/>
</dbReference>
<dbReference type="SUPFAM" id="SSF52490">
    <property type="entry name" value="Tubulin nucleotide-binding domain-like"/>
    <property type="match status" value="2"/>
</dbReference>
<dbReference type="InterPro" id="IPR020805">
    <property type="entry name" value="Cell_div_FtsZ_CS"/>
</dbReference>
<accession>A0A976ICY5</accession>
<dbReference type="SMART" id="SM00864">
    <property type="entry name" value="Tubulin"/>
    <property type="match status" value="2"/>
</dbReference>
<comment type="similarity">
    <text evidence="1">Belongs to the FtsZ family.</text>
</comment>
<dbReference type="SUPFAM" id="SSF55307">
    <property type="entry name" value="Tubulin C-terminal domain-like"/>
    <property type="match status" value="2"/>
</dbReference>
<feature type="region of interest" description="Disordered" evidence="4">
    <location>
        <begin position="41"/>
        <end position="75"/>
    </location>
</feature>